<evidence type="ECO:0000256" key="1">
    <source>
        <dbReference type="ARBA" id="ARBA00004123"/>
    </source>
</evidence>
<dbReference type="Gene3D" id="3.30.310.50">
    <property type="entry name" value="Alpha-D-phosphohexomutase, C-terminal domain"/>
    <property type="match status" value="1"/>
</dbReference>
<evidence type="ECO:0000256" key="11">
    <source>
        <dbReference type="SAM" id="MobiDB-lite"/>
    </source>
</evidence>
<evidence type="ECO:0000256" key="9">
    <source>
        <dbReference type="ARBA" id="ARBA00023242"/>
    </source>
</evidence>
<keyword evidence="6" id="KW-0479">Metal-binding</keyword>
<dbReference type="GO" id="GO:0005737">
    <property type="term" value="C:cytoplasm"/>
    <property type="evidence" value="ECO:0007669"/>
    <property type="project" value="UniProtKB-SubCell"/>
</dbReference>
<dbReference type="PROSITE" id="PS50865">
    <property type="entry name" value="ZF_MYND_2"/>
    <property type="match status" value="1"/>
</dbReference>
<dbReference type="GO" id="GO:0008033">
    <property type="term" value="P:tRNA processing"/>
    <property type="evidence" value="ECO:0007669"/>
    <property type="project" value="UniProtKB-KW"/>
</dbReference>
<feature type="region of interest" description="Disordered" evidence="11">
    <location>
        <begin position="1"/>
        <end position="21"/>
    </location>
</feature>
<dbReference type="EMBL" id="LHPG02000010">
    <property type="protein sequence ID" value="PRW50921.1"/>
    <property type="molecule type" value="Genomic_DNA"/>
</dbReference>
<organism evidence="13 14">
    <name type="scientific">Chlorella sorokiniana</name>
    <name type="common">Freshwater green alga</name>
    <dbReference type="NCBI Taxonomy" id="3076"/>
    <lineage>
        <taxon>Eukaryota</taxon>
        <taxon>Viridiplantae</taxon>
        <taxon>Chlorophyta</taxon>
        <taxon>core chlorophytes</taxon>
        <taxon>Trebouxiophyceae</taxon>
        <taxon>Chlorellales</taxon>
        <taxon>Chlorellaceae</taxon>
        <taxon>Chlorella clade</taxon>
        <taxon>Chlorella</taxon>
    </lineage>
</organism>
<comment type="subcellular location">
    <subcellularLocation>
        <location evidence="2">Cytoplasm</location>
    </subcellularLocation>
    <subcellularLocation>
        <location evidence="1">Nucleus</location>
    </subcellularLocation>
</comment>
<evidence type="ECO:0000256" key="2">
    <source>
        <dbReference type="ARBA" id="ARBA00004496"/>
    </source>
</evidence>
<dbReference type="PANTHER" id="PTHR31283:SF5">
    <property type="entry name" value="EKC_KEOPS COMPLEX SUBUNIT LAGE3"/>
    <property type="match status" value="1"/>
</dbReference>
<evidence type="ECO:0000256" key="8">
    <source>
        <dbReference type="ARBA" id="ARBA00022833"/>
    </source>
</evidence>
<keyword evidence="7 10" id="KW-0863">Zinc-finger</keyword>
<dbReference type="PROSITE" id="PS01360">
    <property type="entry name" value="ZF_MYND_1"/>
    <property type="match status" value="1"/>
</dbReference>
<evidence type="ECO:0000256" key="4">
    <source>
        <dbReference type="ARBA" id="ARBA00022490"/>
    </source>
</evidence>
<accession>A0A2P6TNK4</accession>
<dbReference type="OrthoDB" id="10025739at2759"/>
<dbReference type="GO" id="GO:0008270">
    <property type="term" value="F:zinc ion binding"/>
    <property type="evidence" value="ECO:0007669"/>
    <property type="project" value="UniProtKB-KW"/>
</dbReference>
<protein>
    <recommendedName>
        <fullName evidence="12">MYND-type domain-containing protein</fullName>
    </recommendedName>
</protein>
<keyword evidence="14" id="KW-1185">Reference proteome</keyword>
<evidence type="ECO:0000256" key="3">
    <source>
        <dbReference type="ARBA" id="ARBA00007073"/>
    </source>
</evidence>
<evidence type="ECO:0000313" key="14">
    <source>
        <dbReference type="Proteomes" id="UP000239899"/>
    </source>
</evidence>
<dbReference type="Pfam" id="PF01753">
    <property type="entry name" value="zf-MYND"/>
    <property type="match status" value="1"/>
</dbReference>
<dbReference type="InterPro" id="IPR015419">
    <property type="entry name" value="CTAG/Pcc1"/>
</dbReference>
<dbReference type="GO" id="GO:0005634">
    <property type="term" value="C:nucleus"/>
    <property type="evidence" value="ECO:0007669"/>
    <property type="project" value="UniProtKB-SubCell"/>
</dbReference>
<dbReference type="SUPFAM" id="SSF144232">
    <property type="entry name" value="HIT/MYND zinc finger-like"/>
    <property type="match status" value="1"/>
</dbReference>
<comment type="similarity">
    <text evidence="3">Belongs to the CTAG/PCC1 family.</text>
</comment>
<evidence type="ECO:0000256" key="10">
    <source>
        <dbReference type="PROSITE-ProRule" id="PRU00134"/>
    </source>
</evidence>
<keyword evidence="8" id="KW-0862">Zinc</keyword>
<dbReference type="Pfam" id="PF09341">
    <property type="entry name" value="Pcc1"/>
    <property type="match status" value="1"/>
</dbReference>
<evidence type="ECO:0000256" key="5">
    <source>
        <dbReference type="ARBA" id="ARBA00022694"/>
    </source>
</evidence>
<dbReference type="Gene3D" id="6.10.140.2220">
    <property type="match status" value="1"/>
</dbReference>
<evidence type="ECO:0000313" key="13">
    <source>
        <dbReference type="EMBL" id="PRW50921.1"/>
    </source>
</evidence>
<name>A0A2P6TNK4_CHLSO</name>
<reference evidence="13 14" key="1">
    <citation type="journal article" date="2018" name="Plant J.">
        <title>Genome sequences of Chlorella sorokiniana UTEX 1602 and Micractinium conductrix SAG 241.80: implications to maltose excretion by a green alga.</title>
        <authorList>
            <person name="Arriola M.B."/>
            <person name="Velmurugan N."/>
            <person name="Zhang Y."/>
            <person name="Plunkett M.H."/>
            <person name="Hondzo H."/>
            <person name="Barney B.M."/>
        </authorList>
    </citation>
    <scope>NUCLEOTIDE SEQUENCE [LARGE SCALE GENOMIC DNA]</scope>
    <source>
        <strain evidence="14">UTEX 1602</strain>
    </source>
</reference>
<evidence type="ECO:0000256" key="6">
    <source>
        <dbReference type="ARBA" id="ARBA00022723"/>
    </source>
</evidence>
<sequence length="1406" mass="149703">MADQQGAPAGCTQTDGGLQPGIRDAAKPFTFTGRVQYASPEEAAMVCNALAVDPELRPEAVTRELRVDGCALVLDFAAVDMRTLRAAVGTFCDLLGLATRTLEAFGPAATPLSQAAQLRLHAVSLANVDVQRQLSAVLPAPSFCLPSYYGTVGAPVFQLGWLAPRPGAFILEHNGPGPAALEFVAGEHQHRALSGCWVTPRTSAAASTEPQPWWERAGWGSQQQQQRARSALSMLVVAQLEMAQPDGSSSAPAAPASPLPPVPAANGTGILLGSSRYARVLSQQQQMEWRLPPTVPGFNSSLVRQPELPQLVSAVLAVANSGADTCPWAAMPDSPPVSASQSRIMTLAAQMAPPVDELRLRHERMAVTGATASGSDGSSPHGWRCLWAAFSHGAQRSLGSWIESGLVQLLRALRSRAARGVAGPVLVLLLVHQGSLPHAVVRRALVMLERAQQWDACWLTLNVLVISTAWPFGLWPIAAACVLAAAGLLDASGAHKYPANTVPIMLDRLGRMLCAVTVSQALEFAWITLGPILDLIGAGFGAESVLLSIPCAWLFGHRGRMLIVASVAGLAADFNARFSPVARWGFQAVAVVHVAGQLCFQLACALNLLSCSRIFGCTGPAALFAGRGPLLLVLFPLLWGQWASLNGAVHWFRRMQQGDEGTADGLQQVLRSAFSVWPFKVGHAVLWYWVAVLQSRGWLLPGPASTQAAGADQPVPAAPDLWPNGSTWLQRLQSAYLLQPACFKCPYDGFTLHPWRLLDMVWQSLTFVQVAQTLLDAFVYIPFKMIVPGAVFSVGMPVIVGFTAICALWDTLSAARPVLLLSYDWLSEAEEGEDEEEKQPSLLLAVVKAVLAALQRVETALAPCGHRVLCLVCTRRLRSQATPAAPALRPVCREERLSAHHLPAMSSILDQGIDKLERTLKGLANPQHAPELVLHLHGLRRAKAAAATLLQAAAAFAGPSPPFHPQMLPVALAGACPELFRGLVELSLGLAECQAASGSNTLPDGLNELLFDRRTGMVRVLVETDPQAGMTMAALDAREVRSPLAAVAAVAAYALVGSEDDAERVRCSWESLLAVMGAVWPDSCSPARVRALERTDFVPLPRVVAAAEAAAAGEAEAGTAQAAVAPAPPSVAAAAEPPPPNGSLAAVLAADLARYAPGVTLRELRAATTIIMAHILAQRVRLNMDHMRQLLVRVHDVHAGRAVGCFQLCSVSQVVARAGPMTPQRFERIMAYMDGVAAVAADTECAHAGFALAEQQVSICSQALQLRGRPELRWLTPPAVRQVEARGRAAVARATECVQQLKPWLQPHKLAREKARFRSMEKEMAAATRSAPAPDAVPRDLPSQPAAACTHCKRGALHLRKCAACRSVAYCCRECQVAHWKEGRHKRECKALAAKAQGGSSGGDGS</sequence>
<keyword evidence="5" id="KW-0819">tRNA processing</keyword>
<evidence type="ECO:0000256" key="7">
    <source>
        <dbReference type="ARBA" id="ARBA00022771"/>
    </source>
</evidence>
<gene>
    <name evidence="13" type="ORF">C2E21_5461</name>
</gene>
<dbReference type="FunFam" id="3.30.310.50:FF:000005">
    <property type="entry name" value="L antigen family member 3"/>
    <property type="match status" value="1"/>
</dbReference>
<proteinExistence type="inferred from homology"/>
<dbReference type="GO" id="GO:0000408">
    <property type="term" value="C:EKC/KEOPS complex"/>
    <property type="evidence" value="ECO:0007669"/>
    <property type="project" value="TreeGrafter"/>
</dbReference>
<keyword evidence="4" id="KW-0963">Cytoplasm</keyword>
<dbReference type="PANTHER" id="PTHR31283">
    <property type="entry name" value="EKC/KEOPS COMPLEX SUBUNIT PCC1 FAMILY MEMBER"/>
    <property type="match status" value="1"/>
</dbReference>
<dbReference type="InterPro" id="IPR002893">
    <property type="entry name" value="Znf_MYND"/>
</dbReference>
<evidence type="ECO:0000259" key="12">
    <source>
        <dbReference type="PROSITE" id="PS50865"/>
    </source>
</evidence>
<keyword evidence="9" id="KW-0539">Nucleus</keyword>
<feature type="domain" description="MYND-type" evidence="12">
    <location>
        <begin position="1349"/>
        <end position="1389"/>
    </location>
</feature>
<dbReference type="GO" id="GO:0070525">
    <property type="term" value="P:tRNA threonylcarbamoyladenosine metabolic process"/>
    <property type="evidence" value="ECO:0007669"/>
    <property type="project" value="TreeGrafter"/>
</dbReference>
<comment type="caution">
    <text evidence="13">The sequence shown here is derived from an EMBL/GenBank/DDBJ whole genome shotgun (WGS) entry which is preliminary data.</text>
</comment>
<dbReference type="Proteomes" id="UP000239899">
    <property type="component" value="Unassembled WGS sequence"/>
</dbReference>